<reference evidence="4 5" key="2">
    <citation type="journal article" date="2019" name="Plant Biotechnol. J.">
        <title>The red bayberry genome and genetic basis of sex determination.</title>
        <authorList>
            <person name="Jia H.M."/>
            <person name="Jia H.J."/>
            <person name="Cai Q.L."/>
            <person name="Wang Y."/>
            <person name="Zhao H.B."/>
            <person name="Yang W.F."/>
            <person name="Wang G.Y."/>
            <person name="Li Y.H."/>
            <person name="Zhan D.L."/>
            <person name="Shen Y.T."/>
            <person name="Niu Q.F."/>
            <person name="Chang L."/>
            <person name="Qiu J."/>
            <person name="Zhao L."/>
            <person name="Xie H.B."/>
            <person name="Fu W.Y."/>
            <person name="Jin J."/>
            <person name="Li X.W."/>
            <person name="Jiao Y."/>
            <person name="Zhou C.C."/>
            <person name="Tu T."/>
            <person name="Chai C.Y."/>
            <person name="Gao J.L."/>
            <person name="Fan L.J."/>
            <person name="van de Weg E."/>
            <person name="Wang J.Y."/>
            <person name="Gao Z.S."/>
        </authorList>
    </citation>
    <scope>NUCLEOTIDE SEQUENCE [LARGE SCALE GENOMIC DNA]</scope>
    <source>
        <tissue evidence="4">Leaves</tissue>
    </source>
</reference>
<evidence type="ECO:0000256" key="1">
    <source>
        <dbReference type="ARBA" id="ARBA00005536"/>
    </source>
</evidence>
<keyword evidence="5" id="KW-1185">Reference proteome</keyword>
<feature type="compositionally biased region" description="Basic and acidic residues" evidence="2">
    <location>
        <begin position="177"/>
        <end position="194"/>
    </location>
</feature>
<reference evidence="4" key="3">
    <citation type="submission" date="2019-09" db="EMBL/GenBank/DDBJ databases">
        <authorList>
            <person name="Gao Z."/>
        </authorList>
    </citation>
    <scope>NUCLEOTIDE SEQUENCE</scope>
    <source>
        <tissue evidence="4">Leaves</tissue>
    </source>
</reference>
<protein>
    <submittedName>
        <fullName evidence="4">IST1-like protein</fullName>
    </submittedName>
</protein>
<evidence type="ECO:0000313" key="4">
    <source>
        <dbReference type="EMBL" id="KAB1211185.1"/>
    </source>
</evidence>
<evidence type="ECO:0000313" key="5">
    <source>
        <dbReference type="Proteomes" id="UP000516437"/>
    </source>
</evidence>
<name>A0A6A1VF62_9ROSI</name>
<dbReference type="PANTHER" id="PTHR12161:SF65">
    <property type="entry name" value="IST1-LIKE PROTEIN"/>
    <property type="match status" value="1"/>
</dbReference>
<comment type="similarity">
    <text evidence="1">Belongs to the IST1 family.</text>
</comment>
<dbReference type="EMBL" id="RXIC02000024">
    <property type="protein sequence ID" value="KAB1211185.1"/>
    <property type="molecule type" value="Genomic_DNA"/>
</dbReference>
<dbReference type="Pfam" id="PF03398">
    <property type="entry name" value="Ist1"/>
    <property type="match status" value="1"/>
</dbReference>
<evidence type="ECO:0000313" key="3">
    <source>
        <dbReference type="EMBL" id="KAB1209829.1"/>
    </source>
</evidence>
<dbReference type="AlphaFoldDB" id="A0A6A1VF62"/>
<dbReference type="OrthoDB" id="29853at2759"/>
<dbReference type="EMBL" id="RXIC02000024">
    <property type="protein sequence ID" value="KAB1209829.1"/>
    <property type="molecule type" value="Genomic_DNA"/>
</dbReference>
<dbReference type="GO" id="GO:0015031">
    <property type="term" value="P:protein transport"/>
    <property type="evidence" value="ECO:0007669"/>
    <property type="project" value="InterPro"/>
</dbReference>
<comment type="caution">
    <text evidence="4">The sequence shown here is derived from an EMBL/GenBank/DDBJ whole genome shotgun (WGS) entry which is preliminary data.</text>
</comment>
<feature type="compositionally biased region" description="Basic and acidic residues" evidence="2">
    <location>
        <begin position="206"/>
        <end position="216"/>
    </location>
</feature>
<dbReference type="Gene3D" id="1.20.1260.60">
    <property type="entry name" value="Vacuolar protein sorting-associated protein Ist1"/>
    <property type="match status" value="2"/>
</dbReference>
<sequence length="216" mass="24392">MVGKLDALLGRNSQTSRFKALAKLTISRIAILKNQRQVRCSHARSDVSELLKLGHQDRALLRVEHVIKEHVRCVCYDRRLLECHDELKEGISSLIFVASRCGEFPELQKIRQIVTSKFGKDFANRAVELRNNCGVDPKPRLEMRLKALREIAAEIGVTLHLGKESAVIVEEKQDISQEQKNLDPHLRGDGHESPAEEIIQNGSSLNREKQGRSTGM</sequence>
<dbReference type="InterPro" id="IPR042277">
    <property type="entry name" value="IST1-like"/>
</dbReference>
<proteinExistence type="inferred from homology"/>
<reference evidence="4" key="1">
    <citation type="submission" date="2018-07" db="EMBL/GenBank/DDBJ databases">
        <authorList>
            <person name="Gao Z.-S."/>
            <person name="Jia H.-M."/>
            <person name="Jia H.-J."/>
            <person name="Cai Q.-L."/>
            <person name="Wang Y."/>
            <person name="Zhao H.-B."/>
        </authorList>
    </citation>
    <scope>NUCLEOTIDE SEQUENCE</scope>
    <source>
        <tissue evidence="4">Leaves</tissue>
    </source>
</reference>
<evidence type="ECO:0000256" key="2">
    <source>
        <dbReference type="SAM" id="MobiDB-lite"/>
    </source>
</evidence>
<dbReference type="InterPro" id="IPR005061">
    <property type="entry name" value="Ist1"/>
</dbReference>
<dbReference type="Proteomes" id="UP000516437">
    <property type="component" value="Chromosome 6"/>
</dbReference>
<dbReference type="PANTHER" id="PTHR12161">
    <property type="entry name" value="IST1 FAMILY MEMBER"/>
    <property type="match status" value="1"/>
</dbReference>
<accession>A0A6A1VF62</accession>
<gene>
    <name evidence="4" type="ORF">CJ030_MR6G021625</name>
    <name evidence="3" type="ORF">CJ030_MR6G026874</name>
</gene>
<feature type="region of interest" description="Disordered" evidence="2">
    <location>
        <begin position="177"/>
        <end position="216"/>
    </location>
</feature>
<organism evidence="4 5">
    <name type="scientific">Morella rubra</name>
    <name type="common">Chinese bayberry</name>
    <dbReference type="NCBI Taxonomy" id="262757"/>
    <lineage>
        <taxon>Eukaryota</taxon>
        <taxon>Viridiplantae</taxon>
        <taxon>Streptophyta</taxon>
        <taxon>Embryophyta</taxon>
        <taxon>Tracheophyta</taxon>
        <taxon>Spermatophyta</taxon>
        <taxon>Magnoliopsida</taxon>
        <taxon>eudicotyledons</taxon>
        <taxon>Gunneridae</taxon>
        <taxon>Pentapetalae</taxon>
        <taxon>rosids</taxon>
        <taxon>fabids</taxon>
        <taxon>Fagales</taxon>
        <taxon>Myricaceae</taxon>
        <taxon>Morella</taxon>
    </lineage>
</organism>